<sequence>MIRIIKIVFWLVIYLMPLNTFGQNEDYSRWNSNMSFPSSPTAASLGKYGEYPVNLQNGLVNISIPLYTINTKRLSVPISLSYHASGVKVDQEASWIGLGWDLMVGGVITRSIKGAADDFVPNGYRSRCSNIRAEGSFDFTDENDYLFAKRSFEGEYDSEPDIYNYNFNGYTGQFLMGNDGEFYTMGLDNLKILTRSIWEFEIITPDGTIYQFGRSLDGEDAYEETEIIPSRENYIGINKNITAWYLTDIVSSDKSDTIKFKYGNTHGYGSYNLGSQTYSIITEAHGNNAGNLCVQSYNWGGTSISIQNCRKLSEIHFSNGKLSFDIASDRQDGQSVRLANVRVYELIENDLYKEIKNIEFLNDAYFDRPWSGKRVETYKAYENNDKSLKLNAIVVHSPNCQAQNYGFEYNTTKLPARKTTAQDFWGYYNGEHSNNSLVPETKIASCNGTTLLGNANRAASALHVQACVLNQITYPTGGTTQFEFEPHYYLNNNLYQGGSQTELVWIPENVMAVGHVSEPSLQLQTKLVDTVTIIPKFSGDAHLSYEFSRTIGHGLNYPKLILTDDIGRVIYEVVHHQTDQIVSDVVNIHLNARTTYTLRVETCDCTNDPDAIINASYASATISYMDVVEVTDPKEWDPSIAGGLRIKAVKSYDVGKLEPSFIKGYVYGDISVKGGVGVGMLVSPTIRNYSKSVKSAGVGTVIGDPDSYNKTELFVSSTSYVDFGYNGGSPVEYNKVTEYIGTVSQNIGKNEYFYTGTDHIIGFLGNEYFPFDYLLYPEYLKSQTDKIISYGYNNGNYYKVKEEDYSYTNTNIISVNALKFLQKEVVTGAYVDASANWDRKYIPVNYAFKLGNSKLKSKSTIVYNKNGGEPVASSITYTYDPQYNQITEELFKDSKGNMSNKKLLYPYQKSQIAGLTDEQLSTLEQMVITNQINQAIEEKNYSNGLLNVWLRRNYKTLSDGAVLFDYGEQSFKGLELEDVFIVEQYDDYRNVSQYKDEKLGYSTSVIYGYNYTLSVIKADKIDYVTLESVVNNVLQTYFGSQTLDIFMTGLSDMTLPANKYSWEQFNTHLRNASSLQDALITTYTYDPLKGMTSQTDPNGITTYYEYDGFGRLKCIKDHSGNIIKNHTYHYKNEPNQ</sequence>
<dbReference type="InterPro" id="IPR006530">
    <property type="entry name" value="YD"/>
</dbReference>
<evidence type="ECO:0000313" key="2">
    <source>
        <dbReference type="Proteomes" id="UP000679220"/>
    </source>
</evidence>
<organism evidence="1 2">
    <name type="scientific">Carboxylicivirga sediminis</name>
    <dbReference type="NCBI Taxonomy" id="2006564"/>
    <lineage>
        <taxon>Bacteria</taxon>
        <taxon>Pseudomonadati</taxon>
        <taxon>Bacteroidota</taxon>
        <taxon>Bacteroidia</taxon>
        <taxon>Marinilabiliales</taxon>
        <taxon>Marinilabiliaceae</taxon>
        <taxon>Carboxylicivirga</taxon>
    </lineage>
</organism>
<protein>
    <submittedName>
        <fullName evidence="1">RHS repeat protein</fullName>
    </submittedName>
</protein>
<gene>
    <name evidence="1" type="ORF">KDU71_05165</name>
</gene>
<evidence type="ECO:0000313" key="1">
    <source>
        <dbReference type="EMBL" id="MBR8534942.1"/>
    </source>
</evidence>
<dbReference type="RefSeq" id="WP_212188841.1">
    <property type="nucleotide sequence ID" value="NZ_JAGTAR010000005.1"/>
</dbReference>
<accession>A0A941IXQ3</accession>
<name>A0A941IXQ3_9BACT</name>
<keyword evidence="2" id="KW-1185">Reference proteome</keyword>
<proteinExistence type="predicted"/>
<comment type="caution">
    <text evidence="1">The sequence shown here is derived from an EMBL/GenBank/DDBJ whole genome shotgun (WGS) entry which is preliminary data.</text>
</comment>
<dbReference type="EMBL" id="JAGTAR010000005">
    <property type="protein sequence ID" value="MBR8534942.1"/>
    <property type="molecule type" value="Genomic_DNA"/>
</dbReference>
<dbReference type="Proteomes" id="UP000679220">
    <property type="component" value="Unassembled WGS sequence"/>
</dbReference>
<dbReference type="AlphaFoldDB" id="A0A941IXQ3"/>
<dbReference type="Gene3D" id="2.180.10.10">
    <property type="entry name" value="RHS repeat-associated core"/>
    <property type="match status" value="1"/>
</dbReference>
<reference evidence="1" key="2">
    <citation type="submission" date="2021-04" db="EMBL/GenBank/DDBJ databases">
        <authorList>
            <person name="Zhang T."/>
            <person name="Zhang Y."/>
            <person name="Lu D."/>
            <person name="Zuo D."/>
            <person name="Du Z."/>
        </authorList>
    </citation>
    <scope>NUCLEOTIDE SEQUENCE</scope>
    <source>
        <strain evidence="1">JR1</strain>
    </source>
</reference>
<reference evidence="1" key="1">
    <citation type="journal article" date="2018" name="Int. J. Syst. Evol. Microbiol.">
        <title>Carboxylicivirga sediminis sp. nov., isolated from coastal sediment.</title>
        <authorList>
            <person name="Wang F.Q."/>
            <person name="Ren L.H."/>
            <person name="Zou R.J."/>
            <person name="Sun Y.Z."/>
            <person name="Liu X.J."/>
            <person name="Jiang F."/>
            <person name="Liu L.J."/>
        </authorList>
    </citation>
    <scope>NUCLEOTIDE SEQUENCE</scope>
    <source>
        <strain evidence="1">JR1</strain>
    </source>
</reference>
<dbReference type="NCBIfam" id="TIGR01643">
    <property type="entry name" value="YD_repeat_2x"/>
    <property type="match status" value="1"/>
</dbReference>